<reference evidence="2" key="2">
    <citation type="submission" date="2023-05" db="EMBL/GenBank/DDBJ databases">
        <authorList>
            <consortium name="Lawrence Berkeley National Laboratory"/>
            <person name="Steindorff A."/>
            <person name="Hensen N."/>
            <person name="Bonometti L."/>
            <person name="Westerberg I."/>
            <person name="Brannstrom I.O."/>
            <person name="Guillou S."/>
            <person name="Cros-Aarteil S."/>
            <person name="Calhoun S."/>
            <person name="Haridas S."/>
            <person name="Kuo A."/>
            <person name="Mondo S."/>
            <person name="Pangilinan J."/>
            <person name="Riley R."/>
            <person name="Labutti K."/>
            <person name="Andreopoulos B."/>
            <person name="Lipzen A."/>
            <person name="Chen C."/>
            <person name="Yanf M."/>
            <person name="Daum C."/>
            <person name="Ng V."/>
            <person name="Clum A."/>
            <person name="Ohm R."/>
            <person name="Martin F."/>
            <person name="Silar P."/>
            <person name="Natvig D."/>
            <person name="Lalanne C."/>
            <person name="Gautier V."/>
            <person name="Ament-Velasquez S.L."/>
            <person name="Kruys A."/>
            <person name="Hutchinson M.I."/>
            <person name="Powell A.J."/>
            <person name="Barry K."/>
            <person name="Miller A.N."/>
            <person name="Grigoriev I.V."/>
            <person name="Debuchy R."/>
            <person name="Gladieux P."/>
            <person name="Thoren M.H."/>
            <person name="Johannesson H."/>
        </authorList>
    </citation>
    <scope>NUCLEOTIDE SEQUENCE</scope>
    <source>
        <strain evidence="2">PSN309</strain>
    </source>
</reference>
<feature type="signal peptide" evidence="1">
    <location>
        <begin position="1"/>
        <end position="22"/>
    </location>
</feature>
<name>A0AAN6WQV7_9PEZI</name>
<organism evidence="2 3">
    <name type="scientific">Podospora australis</name>
    <dbReference type="NCBI Taxonomy" id="1536484"/>
    <lineage>
        <taxon>Eukaryota</taxon>
        <taxon>Fungi</taxon>
        <taxon>Dikarya</taxon>
        <taxon>Ascomycota</taxon>
        <taxon>Pezizomycotina</taxon>
        <taxon>Sordariomycetes</taxon>
        <taxon>Sordariomycetidae</taxon>
        <taxon>Sordariales</taxon>
        <taxon>Podosporaceae</taxon>
        <taxon>Podospora</taxon>
    </lineage>
</organism>
<keyword evidence="3" id="KW-1185">Reference proteome</keyword>
<sequence length="92" mass="10564">LATRVRVLWSWVLSDWPVCSLAQTEGFSSRAQCWACSYSCVDRVRNIISQNLFVDLKYLLACGFQHLHRQQHLQLRTTALTASQGFLPQLPQ</sequence>
<evidence type="ECO:0008006" key="4">
    <source>
        <dbReference type="Google" id="ProtNLM"/>
    </source>
</evidence>
<feature type="chain" id="PRO_5043047467" description="Secreted protein" evidence="1">
    <location>
        <begin position="23"/>
        <end position="92"/>
    </location>
</feature>
<evidence type="ECO:0000313" key="2">
    <source>
        <dbReference type="EMBL" id="KAK4185780.1"/>
    </source>
</evidence>
<accession>A0AAN6WQV7</accession>
<reference evidence="2" key="1">
    <citation type="journal article" date="2023" name="Mol. Phylogenet. Evol.">
        <title>Genome-scale phylogeny and comparative genomics of the fungal order Sordariales.</title>
        <authorList>
            <person name="Hensen N."/>
            <person name="Bonometti L."/>
            <person name="Westerberg I."/>
            <person name="Brannstrom I.O."/>
            <person name="Guillou S."/>
            <person name="Cros-Aarteil S."/>
            <person name="Calhoun S."/>
            <person name="Haridas S."/>
            <person name="Kuo A."/>
            <person name="Mondo S."/>
            <person name="Pangilinan J."/>
            <person name="Riley R."/>
            <person name="LaButti K."/>
            <person name="Andreopoulos B."/>
            <person name="Lipzen A."/>
            <person name="Chen C."/>
            <person name="Yan M."/>
            <person name="Daum C."/>
            <person name="Ng V."/>
            <person name="Clum A."/>
            <person name="Steindorff A."/>
            <person name="Ohm R.A."/>
            <person name="Martin F."/>
            <person name="Silar P."/>
            <person name="Natvig D.O."/>
            <person name="Lalanne C."/>
            <person name="Gautier V."/>
            <person name="Ament-Velasquez S.L."/>
            <person name="Kruys A."/>
            <person name="Hutchinson M.I."/>
            <person name="Powell A.J."/>
            <person name="Barry K."/>
            <person name="Miller A.N."/>
            <person name="Grigoriev I.V."/>
            <person name="Debuchy R."/>
            <person name="Gladieux P."/>
            <person name="Hiltunen Thoren M."/>
            <person name="Johannesson H."/>
        </authorList>
    </citation>
    <scope>NUCLEOTIDE SEQUENCE</scope>
    <source>
        <strain evidence="2">PSN309</strain>
    </source>
</reference>
<feature type="non-terminal residue" evidence="2">
    <location>
        <position position="1"/>
    </location>
</feature>
<evidence type="ECO:0000256" key="1">
    <source>
        <dbReference type="SAM" id="SignalP"/>
    </source>
</evidence>
<keyword evidence="1" id="KW-0732">Signal</keyword>
<protein>
    <recommendedName>
        <fullName evidence="4">Secreted protein</fullName>
    </recommendedName>
</protein>
<dbReference type="Proteomes" id="UP001302126">
    <property type="component" value="Unassembled WGS sequence"/>
</dbReference>
<comment type="caution">
    <text evidence="2">The sequence shown here is derived from an EMBL/GenBank/DDBJ whole genome shotgun (WGS) entry which is preliminary data.</text>
</comment>
<proteinExistence type="predicted"/>
<evidence type="ECO:0000313" key="3">
    <source>
        <dbReference type="Proteomes" id="UP001302126"/>
    </source>
</evidence>
<gene>
    <name evidence="2" type="ORF">QBC35DRAFT_502935</name>
</gene>
<dbReference type="EMBL" id="MU864440">
    <property type="protein sequence ID" value="KAK4185780.1"/>
    <property type="molecule type" value="Genomic_DNA"/>
</dbReference>
<dbReference type="AlphaFoldDB" id="A0AAN6WQV7"/>